<evidence type="ECO:0000259" key="3">
    <source>
        <dbReference type="PROSITE" id="PS51304"/>
    </source>
</evidence>
<keyword evidence="1 2" id="KW-0430">Lectin</keyword>
<evidence type="ECO:0000256" key="2">
    <source>
        <dbReference type="RuleBase" id="RU102079"/>
    </source>
</evidence>
<evidence type="ECO:0000313" key="5">
    <source>
        <dbReference type="Proteomes" id="UP000438429"/>
    </source>
</evidence>
<dbReference type="AlphaFoldDB" id="A0A6A4SQG9"/>
<dbReference type="Gene3D" id="2.60.120.200">
    <property type="match status" value="1"/>
</dbReference>
<reference evidence="4 5" key="1">
    <citation type="submission" date="2019-06" db="EMBL/GenBank/DDBJ databases">
        <title>Draft genomes of female and male turbot (Scophthalmus maximus).</title>
        <authorList>
            <person name="Xu H."/>
            <person name="Xu X.-W."/>
            <person name="Shao C."/>
            <person name="Chen S."/>
        </authorList>
    </citation>
    <scope>NUCLEOTIDE SEQUENCE [LARGE SCALE GENOMIC DNA]</scope>
    <source>
        <strain evidence="4">Ysfricsl-2016a</strain>
        <tissue evidence="4">Blood</tissue>
    </source>
</reference>
<evidence type="ECO:0000313" key="4">
    <source>
        <dbReference type="EMBL" id="KAF0032582.1"/>
    </source>
</evidence>
<dbReference type="PROSITE" id="PS51304">
    <property type="entry name" value="GALECTIN"/>
    <property type="match status" value="1"/>
</dbReference>
<gene>
    <name evidence="4" type="ORF">F2P81_014872</name>
</gene>
<dbReference type="GO" id="GO:0043236">
    <property type="term" value="F:laminin binding"/>
    <property type="evidence" value="ECO:0007669"/>
    <property type="project" value="TreeGrafter"/>
</dbReference>
<dbReference type="CDD" id="cd00070">
    <property type="entry name" value="GLECT"/>
    <property type="match status" value="1"/>
</dbReference>
<dbReference type="InterPro" id="IPR013320">
    <property type="entry name" value="ConA-like_dom_sf"/>
</dbReference>
<dbReference type="InterPro" id="IPR044156">
    <property type="entry name" value="Galectin-like"/>
</dbReference>
<dbReference type="FunFam" id="2.60.120.200:FF:000021">
    <property type="entry name" value="Galectin"/>
    <property type="match status" value="1"/>
</dbReference>
<protein>
    <recommendedName>
        <fullName evidence="2">Galectin</fullName>
    </recommendedName>
</protein>
<dbReference type="PANTHER" id="PTHR11346">
    <property type="entry name" value="GALECTIN"/>
    <property type="match status" value="1"/>
</dbReference>
<evidence type="ECO:0000256" key="1">
    <source>
        <dbReference type="ARBA" id="ARBA00022734"/>
    </source>
</evidence>
<accession>A0A6A4SQG9</accession>
<proteinExistence type="predicted"/>
<dbReference type="InterPro" id="IPR001079">
    <property type="entry name" value="Galectin_CRD"/>
</dbReference>
<dbReference type="Pfam" id="PF00337">
    <property type="entry name" value="Gal-bind_lectin"/>
    <property type="match status" value="1"/>
</dbReference>
<name>A0A6A4SQG9_SCOMX</name>
<dbReference type="GO" id="GO:0016936">
    <property type="term" value="F:galactoside binding"/>
    <property type="evidence" value="ECO:0007669"/>
    <property type="project" value="TreeGrafter"/>
</dbReference>
<dbReference type="SMART" id="SM00276">
    <property type="entry name" value="GLECT"/>
    <property type="match status" value="1"/>
</dbReference>
<dbReference type="SMART" id="SM00908">
    <property type="entry name" value="Gal-bind_lectin"/>
    <property type="match status" value="1"/>
</dbReference>
<dbReference type="EMBL" id="VEVO01000013">
    <property type="protein sequence ID" value="KAF0032582.1"/>
    <property type="molecule type" value="Genomic_DNA"/>
</dbReference>
<dbReference type="GO" id="GO:0030246">
    <property type="term" value="F:carbohydrate binding"/>
    <property type="evidence" value="ECO:0007669"/>
    <property type="project" value="UniProtKB-UniRule"/>
</dbReference>
<sequence>MLNTSILEEPPTRHIFSPLDAEGQGPVCSTPISSQLSSLDYICKKYEVAAIIIGSRKIQSYYRTITYCITNLQSLSAQDMMIKNMSFKVGQTLTIVGVPKSDATNFAVNIGSSEQEIGLHFNARFNAHGDENTVVCNSYLGGKWCEELREGGFPFQLGEEFKINVEFTPEEFLVTLSDGSNIHFPNRAGAEKYQFLSFEGEARIRSVEIK</sequence>
<comment type="caution">
    <text evidence="4">The sequence shown here is derived from an EMBL/GenBank/DDBJ whole genome shotgun (WGS) entry which is preliminary data.</text>
</comment>
<dbReference type="GO" id="GO:0005615">
    <property type="term" value="C:extracellular space"/>
    <property type="evidence" value="ECO:0007669"/>
    <property type="project" value="TreeGrafter"/>
</dbReference>
<dbReference type="Proteomes" id="UP000438429">
    <property type="component" value="Unassembled WGS sequence"/>
</dbReference>
<dbReference type="SUPFAM" id="SSF49899">
    <property type="entry name" value="Concanavalin A-like lectins/glucanases"/>
    <property type="match status" value="1"/>
</dbReference>
<dbReference type="PANTHER" id="PTHR11346:SF112">
    <property type="entry name" value="GALECTIN"/>
    <property type="match status" value="1"/>
</dbReference>
<organism evidence="4 5">
    <name type="scientific">Scophthalmus maximus</name>
    <name type="common">Turbot</name>
    <name type="synonym">Psetta maxima</name>
    <dbReference type="NCBI Taxonomy" id="52904"/>
    <lineage>
        <taxon>Eukaryota</taxon>
        <taxon>Metazoa</taxon>
        <taxon>Chordata</taxon>
        <taxon>Craniata</taxon>
        <taxon>Vertebrata</taxon>
        <taxon>Euteleostomi</taxon>
        <taxon>Actinopterygii</taxon>
        <taxon>Neopterygii</taxon>
        <taxon>Teleostei</taxon>
        <taxon>Neoteleostei</taxon>
        <taxon>Acanthomorphata</taxon>
        <taxon>Carangaria</taxon>
        <taxon>Pleuronectiformes</taxon>
        <taxon>Pleuronectoidei</taxon>
        <taxon>Scophthalmidae</taxon>
        <taxon>Scophthalmus</taxon>
    </lineage>
</organism>
<feature type="domain" description="Galectin" evidence="3">
    <location>
        <begin position="79"/>
        <end position="210"/>
    </location>
</feature>